<evidence type="ECO:0000313" key="2">
    <source>
        <dbReference type="EMBL" id="GAA2139778.1"/>
    </source>
</evidence>
<keyword evidence="3" id="KW-1185">Reference proteome</keyword>
<evidence type="ECO:0000313" key="3">
    <source>
        <dbReference type="Proteomes" id="UP001501771"/>
    </source>
</evidence>
<gene>
    <name evidence="2" type="ORF">GCM10009844_08850</name>
</gene>
<evidence type="ECO:0008006" key="4">
    <source>
        <dbReference type="Google" id="ProtNLM"/>
    </source>
</evidence>
<accession>A0ABP5L2A8</accession>
<comment type="caution">
    <text evidence="2">The sequence shown here is derived from an EMBL/GenBank/DDBJ whole genome shotgun (WGS) entry which is preliminary data.</text>
</comment>
<sequence>MVTVTLGPDGRTAPPDPEPVARLPRRFRLSRPAVEHLAARTDTPLPWERRPAPPATARLDAEPPAAAEPEPADPEGELRRSRLVTAAGDLEPEVAAAMAVFAAPEVLVDVDVSVRRAQAPAGFAQLHAWQRFRGGRVCSLSTAGGRMMELGWFDDDLWQVELARAVTVRAPTTRPSAPARVVDLPHELLLGSGEALRLHREDVLAELVRRHTGGVHADDDPAALGVADTGEQLRLLHGASVGRMRTVVAGVGATGARKAGWVSWLLFPDGWRALTPYVHAGEARVRVHPVEPLRLGVEVARLVTGVRA</sequence>
<dbReference type="EMBL" id="BAAAQR010000002">
    <property type="protein sequence ID" value="GAA2139778.1"/>
    <property type="molecule type" value="Genomic_DNA"/>
</dbReference>
<dbReference type="Proteomes" id="UP001501771">
    <property type="component" value="Unassembled WGS sequence"/>
</dbReference>
<reference evidence="3" key="1">
    <citation type="journal article" date="2019" name="Int. J. Syst. Evol. Microbiol.">
        <title>The Global Catalogue of Microorganisms (GCM) 10K type strain sequencing project: providing services to taxonomists for standard genome sequencing and annotation.</title>
        <authorList>
            <consortium name="The Broad Institute Genomics Platform"/>
            <consortium name="The Broad Institute Genome Sequencing Center for Infectious Disease"/>
            <person name="Wu L."/>
            <person name="Ma J."/>
        </authorList>
    </citation>
    <scope>NUCLEOTIDE SEQUENCE [LARGE SCALE GENOMIC DNA]</scope>
    <source>
        <strain evidence="3">JCM 16022</strain>
    </source>
</reference>
<evidence type="ECO:0000256" key="1">
    <source>
        <dbReference type="SAM" id="MobiDB-lite"/>
    </source>
</evidence>
<dbReference type="RefSeq" id="WP_344148204.1">
    <property type="nucleotide sequence ID" value="NZ_BAAAQR010000002.1"/>
</dbReference>
<name>A0ABP5L2A8_9ACTN</name>
<organism evidence="2 3">
    <name type="scientific">Nocardioides koreensis</name>
    <dbReference type="NCBI Taxonomy" id="433651"/>
    <lineage>
        <taxon>Bacteria</taxon>
        <taxon>Bacillati</taxon>
        <taxon>Actinomycetota</taxon>
        <taxon>Actinomycetes</taxon>
        <taxon>Propionibacteriales</taxon>
        <taxon>Nocardioidaceae</taxon>
        <taxon>Nocardioides</taxon>
    </lineage>
</organism>
<proteinExistence type="predicted"/>
<protein>
    <recommendedName>
        <fullName evidence="4">ESX secretion-associated protein EspG</fullName>
    </recommendedName>
</protein>
<feature type="region of interest" description="Disordered" evidence="1">
    <location>
        <begin position="1"/>
        <end position="78"/>
    </location>
</feature>